<dbReference type="InterPro" id="IPR014710">
    <property type="entry name" value="RmlC-like_jellyroll"/>
</dbReference>
<dbReference type="InterPro" id="IPR011051">
    <property type="entry name" value="RmlC_Cupin_sf"/>
</dbReference>
<dbReference type="PANTHER" id="PTHR40112:SF1">
    <property type="entry name" value="H2HPP ISOMERASE"/>
    <property type="match status" value="1"/>
</dbReference>
<organism evidence="2 3">
    <name type="scientific">Oceanomicrobium pacificus</name>
    <dbReference type="NCBI Taxonomy" id="2692916"/>
    <lineage>
        <taxon>Bacteria</taxon>
        <taxon>Pseudomonadati</taxon>
        <taxon>Pseudomonadota</taxon>
        <taxon>Alphaproteobacteria</taxon>
        <taxon>Rhodobacterales</taxon>
        <taxon>Paracoccaceae</taxon>
        <taxon>Oceanomicrobium</taxon>
    </lineage>
</organism>
<evidence type="ECO:0000313" key="2">
    <source>
        <dbReference type="EMBL" id="MXU65112.1"/>
    </source>
</evidence>
<dbReference type="PANTHER" id="PTHR40112">
    <property type="entry name" value="H2HPP ISOMERASE"/>
    <property type="match status" value="1"/>
</dbReference>
<reference evidence="2 3" key="1">
    <citation type="submission" date="2019-12" db="EMBL/GenBank/DDBJ databases">
        <title>Strain KN286 was isolated from seawater, which was collected from Caroline Seamount in the tropical western Pacific.</title>
        <authorList>
            <person name="Wang Q."/>
        </authorList>
    </citation>
    <scope>NUCLEOTIDE SEQUENCE [LARGE SCALE GENOMIC DNA]</scope>
    <source>
        <strain evidence="2 3">KN286</strain>
    </source>
</reference>
<keyword evidence="3" id="KW-1185">Reference proteome</keyword>
<dbReference type="Proteomes" id="UP000436016">
    <property type="component" value="Unassembled WGS sequence"/>
</dbReference>
<evidence type="ECO:0000313" key="3">
    <source>
        <dbReference type="Proteomes" id="UP000436016"/>
    </source>
</evidence>
<protein>
    <submittedName>
        <fullName evidence="2">Cupin domain-containing protein</fullName>
    </submittedName>
</protein>
<dbReference type="AlphaFoldDB" id="A0A6B0TV72"/>
<dbReference type="Gene3D" id="2.60.120.10">
    <property type="entry name" value="Jelly Rolls"/>
    <property type="match status" value="1"/>
</dbReference>
<proteinExistence type="predicted"/>
<dbReference type="Pfam" id="PF07883">
    <property type="entry name" value="Cupin_2"/>
    <property type="match status" value="1"/>
</dbReference>
<comment type="caution">
    <text evidence="2">The sequence shown here is derived from an EMBL/GenBank/DDBJ whole genome shotgun (WGS) entry which is preliminary data.</text>
</comment>
<accession>A0A6B0TV72</accession>
<gene>
    <name evidence="2" type="ORF">GSH16_06610</name>
</gene>
<dbReference type="RefSeq" id="WP_160853300.1">
    <property type="nucleotide sequence ID" value="NZ_WUWG01000003.1"/>
</dbReference>
<dbReference type="InterPro" id="IPR052535">
    <property type="entry name" value="Bacilysin_H2HPP_isomerase"/>
</dbReference>
<dbReference type="EMBL" id="WUWG01000003">
    <property type="protein sequence ID" value="MXU65112.1"/>
    <property type="molecule type" value="Genomic_DNA"/>
</dbReference>
<feature type="domain" description="Cupin type-2" evidence="1">
    <location>
        <begin position="31"/>
        <end position="87"/>
    </location>
</feature>
<evidence type="ECO:0000259" key="1">
    <source>
        <dbReference type="Pfam" id="PF07883"/>
    </source>
</evidence>
<dbReference type="PIRSF" id="PIRSF029883">
    <property type="entry name" value="KdgF"/>
    <property type="match status" value="1"/>
</dbReference>
<sequence length="105" mass="11457">MAKDGHSDWVVTGPGARRRVLSDSPDLMLVLFDFEEGAVGPIHQHPHVQGTYVASGRFLFEVDGEERELNPGDSLVIPGDTPHGCTALEAGQLVDSFTPRRDDFL</sequence>
<name>A0A6B0TV72_9RHOB</name>
<dbReference type="InterPro" id="IPR025499">
    <property type="entry name" value="KdgF"/>
</dbReference>
<dbReference type="CDD" id="cd02238">
    <property type="entry name" value="cupin_KdgF"/>
    <property type="match status" value="1"/>
</dbReference>
<dbReference type="SUPFAM" id="SSF51182">
    <property type="entry name" value="RmlC-like cupins"/>
    <property type="match status" value="1"/>
</dbReference>
<dbReference type="InterPro" id="IPR013096">
    <property type="entry name" value="Cupin_2"/>
</dbReference>